<comment type="caution">
    <text evidence="2">The sequence shown here is derived from an EMBL/GenBank/DDBJ whole genome shotgun (WGS) entry which is preliminary data.</text>
</comment>
<reference evidence="2 12" key="4">
    <citation type="submission" date="2020-02" db="EMBL/GenBank/DDBJ databases">
        <authorList>
            <person name="Ashton P.M."/>
            <person name="Dallman T."/>
            <person name="Nair S."/>
            <person name="De Pinna E."/>
            <person name="Peters T."/>
            <person name="Grant K."/>
        </authorList>
    </citation>
    <scope>NUCLEOTIDE SEQUENCE [LARGE SCALE GENOMIC DNA]</scope>
    <source>
        <strain evidence="2 12">188143</strain>
    </source>
</reference>
<dbReference type="EMBL" id="AASRHK010000133">
    <property type="protein sequence ID" value="EFF8957077.1"/>
    <property type="molecule type" value="Genomic_DNA"/>
</dbReference>
<evidence type="ECO:0000313" key="11">
    <source>
        <dbReference type="Proteomes" id="UP000524010"/>
    </source>
</evidence>
<proteinExistence type="predicted"/>
<evidence type="ECO:0000313" key="1">
    <source>
        <dbReference type="EMBL" id="EFF8957077.1"/>
    </source>
</evidence>
<dbReference type="EMBL" id="JAWPMK010000001">
    <property type="protein sequence ID" value="MDW9350011.1"/>
    <property type="molecule type" value="Genomic_DNA"/>
</dbReference>
<protein>
    <submittedName>
        <fullName evidence="2">Uncharacterized protein</fullName>
    </submittedName>
</protein>
<dbReference type="Proteomes" id="UP000615017">
    <property type="component" value="Unassembled WGS sequence"/>
</dbReference>
<evidence type="ECO:0000313" key="5">
    <source>
        <dbReference type="EMBL" id="MDW9350011.1"/>
    </source>
</evidence>
<reference evidence="1 11" key="3">
    <citation type="submission" date="2020-02" db="EMBL/GenBank/DDBJ databases">
        <authorList>
            <consortium name="PulseNet: The National Subtyping Network for Foodborne Disease Surveillance"/>
            <person name="Tarr C.L."/>
            <person name="Trees E."/>
            <person name="Katz L.S."/>
            <person name="Carleton-Romer H.A."/>
            <person name="Stroika S."/>
            <person name="Kucerova Z."/>
            <person name="Roache K.F."/>
            <person name="Sabol A.L."/>
            <person name="Besser J."/>
            <person name="Gerner-Smidt P."/>
        </authorList>
    </citation>
    <scope>NUCLEOTIDE SEQUENCE [LARGE SCALE GENOMIC DNA]</scope>
    <source>
        <strain evidence="1 11">PNUSAE005278</strain>
    </source>
</reference>
<gene>
    <name evidence="2" type="ORF">BRV02_004803</name>
    <name evidence="1" type="ORF">BTB68_005177</name>
    <name evidence="7" type="ORF">BTQ06_26655</name>
    <name evidence="8" type="ORF">C9160_07315</name>
    <name evidence="4" type="ORF">JNA65_24525</name>
    <name evidence="3" type="ORF">JNA68_18190</name>
    <name evidence="5" type="ORF">R8G00_10345</name>
    <name evidence="6" type="ORF">R8G00_18600</name>
</gene>
<evidence type="ECO:0000313" key="10">
    <source>
        <dbReference type="Proteomes" id="UP000306700"/>
    </source>
</evidence>
<reference evidence="3 13" key="5">
    <citation type="submission" date="2021-01" db="EMBL/GenBank/DDBJ databases">
        <title>Genomes of Escherichia coli STEC strains from raw meat-based diets for companion animals.</title>
        <authorList>
            <person name="Stevens M.J.A."/>
            <person name="Stephan R."/>
        </authorList>
    </citation>
    <scope>NUCLEOTIDE SEQUENCE [LARGE SCALE GENOMIC DNA]</scope>
    <source>
        <strain evidence="3">ATC7-7</strain>
        <strain evidence="4 13">LSC1-58</strain>
    </source>
</reference>
<name>A0A085NZY9_ECOLX</name>
<reference evidence="5" key="6">
    <citation type="submission" date="2023-10" db="EMBL/GenBank/DDBJ databases">
        <title>Draft Genome Sequence of a Shiga toxin-producing Escherichia coli strain from deer meat showing an IS-element integration in the B-subunit of the Shiga toxin Stx2b gene.</title>
        <authorList>
            <person name="Projahn M."/>
            <person name="Borowiak M."/>
        </authorList>
    </citation>
    <scope>NUCLEOTIDE SEQUENCE</scope>
    <source>
        <strain evidence="5">BfR-EC-18960</strain>
    </source>
</reference>
<evidence type="ECO:0000313" key="2">
    <source>
        <dbReference type="EMBL" id="EFG2163641.1"/>
    </source>
</evidence>
<dbReference type="AlphaFoldDB" id="A0A085NZY9"/>
<dbReference type="Proteomes" id="UP000218543">
    <property type="component" value="Unassembled WGS sequence"/>
</dbReference>
<evidence type="ECO:0000313" key="13">
    <source>
        <dbReference type="Proteomes" id="UP000615017"/>
    </source>
</evidence>
<accession>A0A085NZY9</accession>
<dbReference type="Proteomes" id="UP000534332">
    <property type="component" value="Unassembled WGS sequence"/>
</dbReference>
<dbReference type="Proteomes" id="UP000655659">
    <property type="component" value="Unassembled WGS sequence"/>
</dbReference>
<dbReference type="EMBL" id="JAWPMK010000001">
    <property type="protein sequence ID" value="MDW9351547.1"/>
    <property type="molecule type" value="Genomic_DNA"/>
</dbReference>
<dbReference type="EMBL" id="RRNI01000006">
    <property type="protein sequence ID" value="TJH23108.1"/>
    <property type="molecule type" value="Genomic_DNA"/>
</dbReference>
<dbReference type="EMBL" id="JAETYU010000024">
    <property type="protein sequence ID" value="MBL6205108.1"/>
    <property type="molecule type" value="Genomic_DNA"/>
</dbReference>
<evidence type="ECO:0000313" key="3">
    <source>
        <dbReference type="EMBL" id="MBL6205108.1"/>
    </source>
</evidence>
<reference evidence="7 9" key="1">
    <citation type="submission" date="2016-12" db="EMBL/GenBank/DDBJ databases">
        <title>Real-Time Genomic Investigation Underlying the Public Health Response to a Shiga Toxin-Producing Escherichia Coli O26:H11 Outbreak in a Nursery.</title>
        <authorList>
            <person name="Ferdous M."/>
            <person name="Moran-Gilad J."/>
            <person name="Rossen J.W."/>
            <person name="Gdalevich M."/>
        </authorList>
    </citation>
    <scope>NUCLEOTIDE SEQUENCE [LARGE SCALE GENOMIC DNA]</scope>
    <source>
        <strain evidence="7 9">STEC 514-2</strain>
    </source>
</reference>
<evidence type="ECO:0000313" key="6">
    <source>
        <dbReference type="EMBL" id="MDW9351547.1"/>
    </source>
</evidence>
<evidence type="ECO:0000313" key="12">
    <source>
        <dbReference type="Proteomes" id="UP000534332"/>
    </source>
</evidence>
<evidence type="ECO:0000313" key="9">
    <source>
        <dbReference type="Proteomes" id="UP000218543"/>
    </source>
</evidence>
<dbReference type="EMBL" id="MRVZ01000147">
    <property type="protein sequence ID" value="PAU11854.1"/>
    <property type="molecule type" value="Genomic_DNA"/>
</dbReference>
<reference evidence="8 10" key="2">
    <citation type="submission" date="2018-12" db="EMBL/GenBank/DDBJ databases">
        <title>Food and Water Safety Consortium.</title>
        <authorList>
            <person name="Tyson S."/>
            <person name="Peterson C.-L."/>
            <person name="Olson A."/>
            <person name="Tyler S."/>
            <person name="Cabral J."/>
            <person name="Lynch T."/>
            <person name="Knox N."/>
            <person name="Van Domselaar G."/>
            <person name="Graham M."/>
        </authorList>
    </citation>
    <scope>NUCLEOTIDE SEQUENCE [LARGE SCALE GENOMIC DNA]</scope>
    <source>
        <strain evidence="8 10">FWSEC0384</strain>
    </source>
</reference>
<dbReference type="Proteomes" id="UP000524010">
    <property type="component" value="Unassembled WGS sequence"/>
</dbReference>
<evidence type="ECO:0000313" key="7">
    <source>
        <dbReference type="EMBL" id="PAU11854.1"/>
    </source>
</evidence>
<organism evidence="2 12">
    <name type="scientific">Escherichia coli</name>
    <dbReference type="NCBI Taxonomy" id="562"/>
    <lineage>
        <taxon>Bacteria</taxon>
        <taxon>Pseudomonadati</taxon>
        <taxon>Pseudomonadota</taxon>
        <taxon>Gammaproteobacteria</taxon>
        <taxon>Enterobacterales</taxon>
        <taxon>Enterobacteriaceae</taxon>
        <taxon>Escherichia</taxon>
    </lineage>
</organism>
<dbReference type="EMBL" id="JAETYZ010000050">
    <property type="protein sequence ID" value="MBL6237027.1"/>
    <property type="molecule type" value="Genomic_DNA"/>
</dbReference>
<dbReference type="RefSeq" id="WP_000287229.1">
    <property type="nucleotide sequence ID" value="NZ_BDLJ01000179.1"/>
</dbReference>
<evidence type="ECO:0000313" key="4">
    <source>
        <dbReference type="EMBL" id="MBL6237027.1"/>
    </source>
</evidence>
<dbReference type="Proteomes" id="UP001271591">
    <property type="component" value="Unassembled WGS sequence"/>
</dbReference>
<dbReference type="Proteomes" id="UP000306700">
    <property type="component" value="Unassembled WGS sequence"/>
</dbReference>
<dbReference type="EMBL" id="AASSGK010000060">
    <property type="protein sequence ID" value="EFG2163641.1"/>
    <property type="molecule type" value="Genomic_DNA"/>
</dbReference>
<sequence length="125" mass="14142">MYSPLIAHYSALQTQSALLAHISQMEGELMRLRAWQRLGITPEPDDETEPSLVYVYLWDTGEALGWLLYDLEQEEISAPGIQARQALDSLMALGREINHEIWADSISTGKMVAGADEYFARHDMM</sequence>
<evidence type="ECO:0000313" key="8">
    <source>
        <dbReference type="EMBL" id="TJH23108.1"/>
    </source>
</evidence>